<feature type="region of interest" description="Disordered" evidence="1">
    <location>
        <begin position="149"/>
        <end position="181"/>
    </location>
</feature>
<feature type="region of interest" description="Disordered" evidence="1">
    <location>
        <begin position="1"/>
        <end position="83"/>
    </location>
</feature>
<sequence>MSYNCASTSERPTLPPIHSLDLPLLSRKPHTLHNDHNERQSCPPLEIPRYPRARQCSTSSSNTSVSRSPSPCLSSTSSSHLPPSIPPIKHGKFTLVPCDLASANAVVLIPPPNTPFIPTPGHPSPSQAKRGQALLLVGSALQHFRHPERPLAKGARMQPYRMVPGSASSRRSSVASTMSTS</sequence>
<evidence type="ECO:0000313" key="2">
    <source>
        <dbReference type="EMBL" id="TFK34434.1"/>
    </source>
</evidence>
<evidence type="ECO:0000313" key="3">
    <source>
        <dbReference type="Proteomes" id="UP000308652"/>
    </source>
</evidence>
<gene>
    <name evidence="2" type="ORF">BDQ12DRAFT_738181</name>
</gene>
<feature type="compositionally biased region" description="Polar residues" evidence="1">
    <location>
        <begin position="1"/>
        <end position="11"/>
    </location>
</feature>
<accession>A0A5C3LMN0</accession>
<dbReference type="AlphaFoldDB" id="A0A5C3LMN0"/>
<organism evidence="2 3">
    <name type="scientific">Crucibulum laeve</name>
    <dbReference type="NCBI Taxonomy" id="68775"/>
    <lineage>
        <taxon>Eukaryota</taxon>
        <taxon>Fungi</taxon>
        <taxon>Dikarya</taxon>
        <taxon>Basidiomycota</taxon>
        <taxon>Agaricomycotina</taxon>
        <taxon>Agaricomycetes</taxon>
        <taxon>Agaricomycetidae</taxon>
        <taxon>Agaricales</taxon>
        <taxon>Agaricineae</taxon>
        <taxon>Nidulariaceae</taxon>
        <taxon>Crucibulum</taxon>
    </lineage>
</organism>
<proteinExistence type="predicted"/>
<feature type="compositionally biased region" description="Low complexity" evidence="1">
    <location>
        <begin position="166"/>
        <end position="181"/>
    </location>
</feature>
<dbReference type="Proteomes" id="UP000308652">
    <property type="component" value="Unassembled WGS sequence"/>
</dbReference>
<keyword evidence="3" id="KW-1185">Reference proteome</keyword>
<reference evidence="2 3" key="1">
    <citation type="journal article" date="2019" name="Nat. Ecol. Evol.">
        <title>Megaphylogeny resolves global patterns of mushroom evolution.</title>
        <authorList>
            <person name="Varga T."/>
            <person name="Krizsan K."/>
            <person name="Foldi C."/>
            <person name="Dima B."/>
            <person name="Sanchez-Garcia M."/>
            <person name="Sanchez-Ramirez S."/>
            <person name="Szollosi G.J."/>
            <person name="Szarkandi J.G."/>
            <person name="Papp V."/>
            <person name="Albert L."/>
            <person name="Andreopoulos W."/>
            <person name="Angelini C."/>
            <person name="Antonin V."/>
            <person name="Barry K.W."/>
            <person name="Bougher N.L."/>
            <person name="Buchanan P."/>
            <person name="Buyck B."/>
            <person name="Bense V."/>
            <person name="Catcheside P."/>
            <person name="Chovatia M."/>
            <person name="Cooper J."/>
            <person name="Damon W."/>
            <person name="Desjardin D."/>
            <person name="Finy P."/>
            <person name="Geml J."/>
            <person name="Haridas S."/>
            <person name="Hughes K."/>
            <person name="Justo A."/>
            <person name="Karasinski D."/>
            <person name="Kautmanova I."/>
            <person name="Kiss B."/>
            <person name="Kocsube S."/>
            <person name="Kotiranta H."/>
            <person name="LaButti K.M."/>
            <person name="Lechner B.E."/>
            <person name="Liimatainen K."/>
            <person name="Lipzen A."/>
            <person name="Lukacs Z."/>
            <person name="Mihaltcheva S."/>
            <person name="Morgado L.N."/>
            <person name="Niskanen T."/>
            <person name="Noordeloos M.E."/>
            <person name="Ohm R.A."/>
            <person name="Ortiz-Santana B."/>
            <person name="Ovrebo C."/>
            <person name="Racz N."/>
            <person name="Riley R."/>
            <person name="Savchenko A."/>
            <person name="Shiryaev A."/>
            <person name="Soop K."/>
            <person name="Spirin V."/>
            <person name="Szebenyi C."/>
            <person name="Tomsovsky M."/>
            <person name="Tulloss R.E."/>
            <person name="Uehling J."/>
            <person name="Grigoriev I.V."/>
            <person name="Vagvolgyi C."/>
            <person name="Papp T."/>
            <person name="Martin F.M."/>
            <person name="Miettinen O."/>
            <person name="Hibbett D.S."/>
            <person name="Nagy L.G."/>
        </authorList>
    </citation>
    <scope>NUCLEOTIDE SEQUENCE [LARGE SCALE GENOMIC DNA]</scope>
    <source>
        <strain evidence="2 3">CBS 166.37</strain>
    </source>
</reference>
<feature type="compositionally biased region" description="Low complexity" evidence="1">
    <location>
        <begin position="57"/>
        <end position="82"/>
    </location>
</feature>
<name>A0A5C3LMN0_9AGAR</name>
<dbReference type="OrthoDB" id="3267542at2759"/>
<evidence type="ECO:0000256" key="1">
    <source>
        <dbReference type="SAM" id="MobiDB-lite"/>
    </source>
</evidence>
<dbReference type="EMBL" id="ML213631">
    <property type="protein sequence ID" value="TFK34434.1"/>
    <property type="molecule type" value="Genomic_DNA"/>
</dbReference>
<protein>
    <submittedName>
        <fullName evidence="2">Uncharacterized protein</fullName>
    </submittedName>
</protein>